<protein>
    <recommendedName>
        <fullName evidence="10">AB hydrolase-1 domain-containing protein</fullName>
    </recommendedName>
</protein>
<sequence length="218" mass="23388">MNLLSLPGGLGPRPSGSTQVDGLDAKRPKYGKTLRVRGVPLDWDVERLQTCLEGDTPVDPVVRSLARETDGSSSTGTVTFQHLPTQLQALPPGKARRILLPKPSDNSTAPDRYLILDYDFLGITTLYSPAEDDHKVDIVAISGLGGHAFGWEGSGHPMARVMTYGYESGVAQSKSIQNLEDLATSFHNSLLELPHGQTNKPIILVAHSLGGLVVKQAS</sequence>
<comment type="caution">
    <text evidence="8">The sequence shown here is derived from an EMBL/GenBank/DDBJ whole genome shotgun (WGS) entry which is preliminary data.</text>
</comment>
<evidence type="ECO:0000256" key="7">
    <source>
        <dbReference type="SAM" id="MobiDB-lite"/>
    </source>
</evidence>
<keyword evidence="6" id="KW-0472">Membrane</keyword>
<reference evidence="8 9" key="1">
    <citation type="journal article" date="2025" name="Microbiol. Resour. Announc.">
        <title>Draft genome sequences for Neonectria magnoliae and Neonectria punicea, canker pathogens of Liriodendron tulipifera and Acer saccharum in West Virginia.</title>
        <authorList>
            <person name="Petronek H.M."/>
            <person name="Kasson M.T."/>
            <person name="Metheny A.M."/>
            <person name="Stauder C.M."/>
            <person name="Lovett B."/>
            <person name="Lynch S.C."/>
            <person name="Garnas J.R."/>
            <person name="Kasson L.R."/>
            <person name="Stajich J.E."/>
        </authorList>
    </citation>
    <scope>NUCLEOTIDE SEQUENCE [LARGE SCALE GENOMIC DNA]</scope>
    <source>
        <strain evidence="8 9">NRRL 64651</strain>
    </source>
</reference>
<dbReference type="InterPro" id="IPR029058">
    <property type="entry name" value="AB_hydrolase_fold"/>
</dbReference>
<keyword evidence="4" id="KW-0256">Endoplasmic reticulum</keyword>
<dbReference type="PANTHER" id="PTHR48182:SF2">
    <property type="entry name" value="PROTEIN SERAC1"/>
    <property type="match status" value="1"/>
</dbReference>
<evidence type="ECO:0000256" key="6">
    <source>
        <dbReference type="ARBA" id="ARBA00023136"/>
    </source>
</evidence>
<evidence type="ECO:0000256" key="3">
    <source>
        <dbReference type="ARBA" id="ARBA00004370"/>
    </source>
</evidence>
<gene>
    <name evidence="8" type="ORF">QQZ08_011393</name>
</gene>
<accession>A0ABR1HAL9</accession>
<proteinExistence type="predicted"/>
<dbReference type="SUPFAM" id="SSF53474">
    <property type="entry name" value="alpha/beta-Hydrolases"/>
    <property type="match status" value="1"/>
</dbReference>
<evidence type="ECO:0000256" key="1">
    <source>
        <dbReference type="ARBA" id="ARBA00004173"/>
    </source>
</evidence>
<evidence type="ECO:0008006" key="10">
    <source>
        <dbReference type="Google" id="ProtNLM"/>
    </source>
</evidence>
<comment type="subcellular location">
    <subcellularLocation>
        <location evidence="2">Endoplasmic reticulum</location>
    </subcellularLocation>
    <subcellularLocation>
        <location evidence="3">Membrane</location>
    </subcellularLocation>
    <subcellularLocation>
        <location evidence="1">Mitochondrion</location>
    </subcellularLocation>
</comment>
<dbReference type="Proteomes" id="UP001498421">
    <property type="component" value="Unassembled WGS sequence"/>
</dbReference>
<evidence type="ECO:0000256" key="4">
    <source>
        <dbReference type="ARBA" id="ARBA00022824"/>
    </source>
</evidence>
<feature type="region of interest" description="Disordered" evidence="7">
    <location>
        <begin position="1"/>
        <end position="26"/>
    </location>
</feature>
<evidence type="ECO:0000256" key="2">
    <source>
        <dbReference type="ARBA" id="ARBA00004240"/>
    </source>
</evidence>
<dbReference type="PANTHER" id="PTHR48182">
    <property type="entry name" value="PROTEIN SERAC1"/>
    <property type="match status" value="1"/>
</dbReference>
<evidence type="ECO:0000256" key="5">
    <source>
        <dbReference type="ARBA" id="ARBA00023128"/>
    </source>
</evidence>
<keyword evidence="9" id="KW-1185">Reference proteome</keyword>
<dbReference type="InterPro" id="IPR052374">
    <property type="entry name" value="SERAC1"/>
</dbReference>
<name>A0ABR1HAL9_9HYPO</name>
<evidence type="ECO:0000313" key="8">
    <source>
        <dbReference type="EMBL" id="KAK7418106.1"/>
    </source>
</evidence>
<feature type="compositionally biased region" description="Low complexity" evidence="7">
    <location>
        <begin position="1"/>
        <end position="17"/>
    </location>
</feature>
<keyword evidence="5" id="KW-0496">Mitochondrion</keyword>
<evidence type="ECO:0000313" key="9">
    <source>
        <dbReference type="Proteomes" id="UP001498421"/>
    </source>
</evidence>
<dbReference type="EMBL" id="JAZAVK010000173">
    <property type="protein sequence ID" value="KAK7418106.1"/>
    <property type="molecule type" value="Genomic_DNA"/>
</dbReference>
<organism evidence="8 9">
    <name type="scientific">Neonectria magnoliae</name>
    <dbReference type="NCBI Taxonomy" id="2732573"/>
    <lineage>
        <taxon>Eukaryota</taxon>
        <taxon>Fungi</taxon>
        <taxon>Dikarya</taxon>
        <taxon>Ascomycota</taxon>
        <taxon>Pezizomycotina</taxon>
        <taxon>Sordariomycetes</taxon>
        <taxon>Hypocreomycetidae</taxon>
        <taxon>Hypocreales</taxon>
        <taxon>Nectriaceae</taxon>
        <taxon>Neonectria</taxon>
    </lineage>
</organism>